<protein>
    <submittedName>
        <fullName evidence="2">S-adenosyl methyltransferase</fullName>
    </submittedName>
</protein>
<keyword evidence="2" id="KW-0808">Transferase</keyword>
<feature type="region of interest" description="Disordered" evidence="1">
    <location>
        <begin position="1"/>
        <end position="20"/>
    </location>
</feature>
<dbReference type="KEGG" id="strr:EKD16_11170"/>
<gene>
    <name evidence="2" type="ORF">EKD16_11170</name>
</gene>
<dbReference type="GO" id="GO:0032259">
    <property type="term" value="P:methylation"/>
    <property type="evidence" value="ECO:0007669"/>
    <property type="project" value="UniProtKB-KW"/>
</dbReference>
<dbReference type="Pfam" id="PF04672">
    <property type="entry name" value="Methyltransf_19"/>
    <property type="match status" value="1"/>
</dbReference>
<evidence type="ECO:0000313" key="2">
    <source>
        <dbReference type="EMBL" id="QBI54019.1"/>
    </source>
</evidence>
<dbReference type="SUPFAM" id="SSF53335">
    <property type="entry name" value="S-adenosyl-L-methionine-dependent methyltransferases"/>
    <property type="match status" value="1"/>
</dbReference>
<dbReference type="InterPro" id="IPR006764">
    <property type="entry name" value="SAM_dep_MeTrfase_SAV2177_type"/>
</dbReference>
<sequence length="276" mass="30002">MTEDRGGPPNTGWPPPSMDFSRPTIARAYDALLGGKDNYAADRQLAQFATENIPGLKESALENRKVLVRGVRHLAAEAGVDQFLDLGSGLPTVQNTHEVAQAHNPDARVVYVDVDPLVTVHGQAILAENERTGVFTADVREPAAVLGHAEARRLLDFDRPVALMLVGMLHYLSPDVADDVVTAYRDALAPGSHLFLTSLVDTGLPAQQELARITRENLEEGWARTPEEIEYHFGDFRLLEPGVTYTALWRPDEPVGADNLAPGEQLGMAGIGLKNN</sequence>
<dbReference type="GO" id="GO:0008168">
    <property type="term" value="F:methyltransferase activity"/>
    <property type="evidence" value="ECO:0007669"/>
    <property type="project" value="UniProtKB-KW"/>
</dbReference>
<dbReference type="EMBL" id="CP036455">
    <property type="protein sequence ID" value="QBI54019.1"/>
    <property type="molecule type" value="Genomic_DNA"/>
</dbReference>
<dbReference type="InterPro" id="IPR029063">
    <property type="entry name" value="SAM-dependent_MTases_sf"/>
</dbReference>
<evidence type="ECO:0000313" key="3">
    <source>
        <dbReference type="Proteomes" id="UP000292235"/>
    </source>
</evidence>
<organism evidence="2 3">
    <name type="scientific">Streptomonospora litoralis</name>
    <dbReference type="NCBI Taxonomy" id="2498135"/>
    <lineage>
        <taxon>Bacteria</taxon>
        <taxon>Bacillati</taxon>
        <taxon>Actinomycetota</taxon>
        <taxon>Actinomycetes</taxon>
        <taxon>Streptosporangiales</taxon>
        <taxon>Nocardiopsidaceae</taxon>
        <taxon>Streptomonospora</taxon>
    </lineage>
</organism>
<accession>A0A4P6Q4W8</accession>
<dbReference type="AlphaFoldDB" id="A0A4P6Q4W8"/>
<keyword evidence="3" id="KW-1185">Reference proteome</keyword>
<dbReference type="CDD" id="cd02440">
    <property type="entry name" value="AdoMet_MTases"/>
    <property type="match status" value="1"/>
</dbReference>
<dbReference type="PIRSF" id="PIRSF017393">
    <property type="entry name" value="MTase_SAV2177"/>
    <property type="match status" value="1"/>
</dbReference>
<proteinExistence type="predicted"/>
<dbReference type="RefSeq" id="WP_131098281.1">
    <property type="nucleotide sequence ID" value="NZ_CP036455.1"/>
</dbReference>
<name>A0A4P6Q4W8_9ACTN</name>
<dbReference type="Gene3D" id="3.40.50.150">
    <property type="entry name" value="Vaccinia Virus protein VP39"/>
    <property type="match status" value="1"/>
</dbReference>
<dbReference type="OrthoDB" id="3216820at2"/>
<dbReference type="Proteomes" id="UP000292235">
    <property type="component" value="Chromosome"/>
</dbReference>
<keyword evidence="2" id="KW-0489">Methyltransferase</keyword>
<evidence type="ECO:0000256" key="1">
    <source>
        <dbReference type="SAM" id="MobiDB-lite"/>
    </source>
</evidence>
<reference evidence="2 3" key="1">
    <citation type="submission" date="2019-02" db="EMBL/GenBank/DDBJ databases">
        <authorList>
            <person name="Khodamoradi S."/>
            <person name="Hahnke R.L."/>
            <person name="Kaempfer P."/>
            <person name="Schumann P."/>
            <person name="Rohde M."/>
            <person name="Steinert M."/>
            <person name="Luzhetskyy A."/>
            <person name="Wink J."/>
            <person name="Ruckert C."/>
        </authorList>
    </citation>
    <scope>NUCLEOTIDE SEQUENCE [LARGE SCALE GENOMIC DNA]</scope>
    <source>
        <strain evidence="2 3">M2</strain>
    </source>
</reference>